<dbReference type="EMBL" id="VDEP01000009">
    <property type="protein sequence ID" value="KAA1137362.1"/>
    <property type="molecule type" value="Genomic_DNA"/>
</dbReference>
<comment type="caution">
    <text evidence="2">The sequence shown here is derived from an EMBL/GenBank/DDBJ whole genome shotgun (WGS) entry which is preliminary data.</text>
</comment>
<evidence type="ECO:0000313" key="2">
    <source>
        <dbReference type="EMBL" id="KAA1137362.1"/>
    </source>
</evidence>
<gene>
    <name evidence="1" type="ORF">PGT21_024624</name>
    <name evidence="2" type="ORF">PGTUg99_018034</name>
</gene>
<dbReference type="Proteomes" id="UP000325313">
    <property type="component" value="Unassembled WGS sequence"/>
</dbReference>
<evidence type="ECO:0000313" key="1">
    <source>
        <dbReference type="EMBL" id="KAA1068002.1"/>
    </source>
</evidence>
<dbReference type="EMBL" id="VSWC01000184">
    <property type="protein sequence ID" value="KAA1068002.1"/>
    <property type="molecule type" value="Genomic_DNA"/>
</dbReference>
<sequence>MTGLFMYGHFDAALQDYKRPLELTARVPIRGFVGMERKHQVKRLLQIACPSSSSVRTLKALHQARKMPYKTCALTNWQWQRIQLPFPVARSQSDVKTKTGDFFLHKIIDLAWSSNSDLNRMANPKASDEEQWINELHTI</sequence>
<accession>A0A5B0SHM7</accession>
<evidence type="ECO:0000313" key="4">
    <source>
        <dbReference type="Proteomes" id="UP000325313"/>
    </source>
</evidence>
<organism evidence="2 4">
    <name type="scientific">Puccinia graminis f. sp. tritici</name>
    <dbReference type="NCBI Taxonomy" id="56615"/>
    <lineage>
        <taxon>Eukaryota</taxon>
        <taxon>Fungi</taxon>
        <taxon>Dikarya</taxon>
        <taxon>Basidiomycota</taxon>
        <taxon>Pucciniomycotina</taxon>
        <taxon>Pucciniomycetes</taxon>
        <taxon>Pucciniales</taxon>
        <taxon>Pucciniaceae</taxon>
        <taxon>Puccinia</taxon>
    </lineage>
</organism>
<proteinExistence type="predicted"/>
<dbReference type="Proteomes" id="UP000324748">
    <property type="component" value="Unassembled WGS sequence"/>
</dbReference>
<evidence type="ECO:0000313" key="3">
    <source>
        <dbReference type="Proteomes" id="UP000324748"/>
    </source>
</evidence>
<dbReference type="AlphaFoldDB" id="A0A5B0SHM7"/>
<reference evidence="3 4" key="1">
    <citation type="submission" date="2019-05" db="EMBL/GenBank/DDBJ databases">
        <title>Emergence of the Ug99 lineage of the wheat stem rust pathogen through somatic hybridization.</title>
        <authorList>
            <person name="Li F."/>
            <person name="Upadhyaya N.M."/>
            <person name="Sperschneider J."/>
            <person name="Matny O."/>
            <person name="Nguyen-Phuc H."/>
            <person name="Mago R."/>
            <person name="Raley C."/>
            <person name="Miller M.E."/>
            <person name="Silverstein K.A.T."/>
            <person name="Henningsen E."/>
            <person name="Hirsch C.D."/>
            <person name="Visser B."/>
            <person name="Pretorius Z.A."/>
            <person name="Steffenson B.J."/>
            <person name="Schwessinger B."/>
            <person name="Dodds P.N."/>
            <person name="Figueroa M."/>
        </authorList>
    </citation>
    <scope>NUCLEOTIDE SEQUENCE [LARGE SCALE GENOMIC DNA]</scope>
    <source>
        <strain evidence="1">21-0</strain>
        <strain evidence="2 4">Ug99</strain>
    </source>
</reference>
<name>A0A5B0SHM7_PUCGR</name>
<protein>
    <submittedName>
        <fullName evidence="2">Uncharacterized protein</fullName>
    </submittedName>
</protein>
<keyword evidence="3" id="KW-1185">Reference proteome</keyword>